<feature type="signal peptide" evidence="1">
    <location>
        <begin position="1"/>
        <end position="23"/>
    </location>
</feature>
<keyword evidence="3" id="KW-1185">Reference proteome</keyword>
<protein>
    <submittedName>
        <fullName evidence="2">SGNH/GDSL hydrolase family protein</fullName>
    </submittedName>
</protein>
<accession>A0A848L9J6</accession>
<organism evidence="2 3">
    <name type="scientific">Pyxidicoccus fallax</name>
    <dbReference type="NCBI Taxonomy" id="394095"/>
    <lineage>
        <taxon>Bacteria</taxon>
        <taxon>Pseudomonadati</taxon>
        <taxon>Myxococcota</taxon>
        <taxon>Myxococcia</taxon>
        <taxon>Myxococcales</taxon>
        <taxon>Cystobacterineae</taxon>
        <taxon>Myxococcaceae</taxon>
        <taxon>Pyxidicoccus</taxon>
    </lineage>
</organism>
<sequence>MNAFRVQILCGVAAWLLAGASLAQLPTKQANVGDSMSQGAGADGWPGDHPELSWVRGTSSNVYSVFMRYQELVPSFTQQPESVSGAEMVGGGNNFAAQAARVCAQEEKPQTVSVLLGSNDVCNRPRSSSADATANMYSLDTWVNALRAGLDQLAACLPPGATVHVLSFPRVDFLYSAGYAKGLWCPYVVWPGAGICRIVTAERSGARRAQIGARVNEYNEATRAEVELYRANADGRNPRGIHFVADWQGSIENGYANTSVGTYVFRAADINGTDCFHPSVSAQRKLACVAWASNPHGAGTASECLQ</sequence>
<dbReference type="GO" id="GO:0016788">
    <property type="term" value="F:hydrolase activity, acting on ester bonds"/>
    <property type="evidence" value="ECO:0007669"/>
    <property type="project" value="InterPro"/>
</dbReference>
<evidence type="ECO:0000256" key="1">
    <source>
        <dbReference type="SAM" id="SignalP"/>
    </source>
</evidence>
<dbReference type="AlphaFoldDB" id="A0A848L9J6"/>
<keyword evidence="2" id="KW-0378">Hydrolase</keyword>
<comment type="caution">
    <text evidence="2">The sequence shown here is derived from an EMBL/GenBank/DDBJ whole genome shotgun (WGS) entry which is preliminary data.</text>
</comment>
<name>A0A848L9J6_9BACT</name>
<evidence type="ECO:0000313" key="2">
    <source>
        <dbReference type="EMBL" id="NMO13525.1"/>
    </source>
</evidence>
<keyword evidence="1" id="KW-0732">Signal</keyword>
<reference evidence="2 3" key="1">
    <citation type="submission" date="2020-04" db="EMBL/GenBank/DDBJ databases">
        <title>Draft genome of Pyxidicoccus fallax type strain.</title>
        <authorList>
            <person name="Whitworth D.E."/>
        </authorList>
    </citation>
    <scope>NUCLEOTIDE SEQUENCE [LARGE SCALE GENOMIC DNA]</scope>
    <source>
        <strain evidence="2 3">DSM 14698</strain>
    </source>
</reference>
<dbReference type="RefSeq" id="WP_169342805.1">
    <property type="nucleotide sequence ID" value="NZ_JABBJJ010000004.1"/>
</dbReference>
<dbReference type="EMBL" id="JABBJJ010000004">
    <property type="protein sequence ID" value="NMO13525.1"/>
    <property type="molecule type" value="Genomic_DNA"/>
</dbReference>
<evidence type="ECO:0000313" key="3">
    <source>
        <dbReference type="Proteomes" id="UP000518300"/>
    </source>
</evidence>
<dbReference type="SUPFAM" id="SSF52266">
    <property type="entry name" value="SGNH hydrolase"/>
    <property type="match status" value="1"/>
</dbReference>
<dbReference type="Proteomes" id="UP000518300">
    <property type="component" value="Unassembled WGS sequence"/>
</dbReference>
<dbReference type="InterPro" id="IPR036514">
    <property type="entry name" value="SGNH_hydro_sf"/>
</dbReference>
<feature type="chain" id="PRO_5032510122" evidence="1">
    <location>
        <begin position="24"/>
        <end position="306"/>
    </location>
</feature>
<proteinExistence type="predicted"/>
<dbReference type="Gene3D" id="3.40.50.1110">
    <property type="entry name" value="SGNH hydrolase"/>
    <property type="match status" value="1"/>
</dbReference>
<dbReference type="InterPro" id="IPR001087">
    <property type="entry name" value="GDSL"/>
</dbReference>
<gene>
    <name evidence="2" type="ORF">HG543_01430</name>
</gene>
<dbReference type="Pfam" id="PF00657">
    <property type="entry name" value="Lipase_GDSL"/>
    <property type="match status" value="1"/>
</dbReference>